<proteinExistence type="predicted"/>
<evidence type="ECO:0008006" key="4">
    <source>
        <dbReference type="Google" id="ProtNLM"/>
    </source>
</evidence>
<organism evidence="2 3">
    <name type="scientific">Sistotremastrum suecicum HHB10207 ss-3</name>
    <dbReference type="NCBI Taxonomy" id="1314776"/>
    <lineage>
        <taxon>Eukaryota</taxon>
        <taxon>Fungi</taxon>
        <taxon>Dikarya</taxon>
        <taxon>Basidiomycota</taxon>
        <taxon>Agaricomycotina</taxon>
        <taxon>Agaricomycetes</taxon>
        <taxon>Sistotremastrales</taxon>
        <taxon>Sistotremastraceae</taxon>
        <taxon>Sistotremastrum</taxon>
    </lineage>
</organism>
<dbReference type="Gene3D" id="3.30.428.10">
    <property type="entry name" value="HIT-like"/>
    <property type="match status" value="1"/>
</dbReference>
<feature type="compositionally biased region" description="Polar residues" evidence="1">
    <location>
        <begin position="240"/>
        <end position="260"/>
    </location>
</feature>
<dbReference type="OrthoDB" id="3361363at2759"/>
<reference evidence="2 3" key="1">
    <citation type="journal article" date="2016" name="Mol. Biol. Evol.">
        <title>Comparative Genomics of Early-Diverging Mushroom-Forming Fungi Provides Insights into the Origins of Lignocellulose Decay Capabilities.</title>
        <authorList>
            <person name="Nagy L.G."/>
            <person name="Riley R."/>
            <person name="Tritt A."/>
            <person name="Adam C."/>
            <person name="Daum C."/>
            <person name="Floudas D."/>
            <person name="Sun H."/>
            <person name="Yadav J.S."/>
            <person name="Pangilinan J."/>
            <person name="Larsson K.H."/>
            <person name="Matsuura K."/>
            <person name="Barry K."/>
            <person name="Labutti K."/>
            <person name="Kuo R."/>
            <person name="Ohm R.A."/>
            <person name="Bhattacharya S.S."/>
            <person name="Shirouzu T."/>
            <person name="Yoshinaga Y."/>
            <person name="Martin F.M."/>
            <person name="Grigoriev I.V."/>
            <person name="Hibbett D.S."/>
        </authorList>
    </citation>
    <scope>NUCLEOTIDE SEQUENCE [LARGE SCALE GENOMIC DNA]</scope>
    <source>
        <strain evidence="2 3">HHB10207 ss-3</strain>
    </source>
</reference>
<gene>
    <name evidence="2" type="ORF">SISSUDRAFT_1113437</name>
</gene>
<dbReference type="STRING" id="1314776.A0A166EZE6"/>
<sequence length="260" mass="27993">MATFAPKPGCPLCGIVSFAQQSPTTPLASPSSSNATKPQILWKDDNFTVYQEKSYPVSSKGHIIIVFNLHVPSIYTLSSSDLPLLIQVQRLGQRLLGSLIPRTPTMPTSPLSTSTSSTPDMPLATKNQAFNIGFITSPFKDPKIPITDHLHAHAYIGTPDLAGWWRAISYSSVAWYAVDDLIAEIRESTSNNRIKSGYENRTQAPIDTVPDAGSRTGFPNGVEDTHSSIKVPDLEEGEATSPSQGGSRASLSTPQSALRA</sequence>
<dbReference type="InterPro" id="IPR036265">
    <property type="entry name" value="HIT-like_sf"/>
</dbReference>
<keyword evidence="3" id="KW-1185">Reference proteome</keyword>
<dbReference type="EMBL" id="KV428037">
    <property type="protein sequence ID" value="KZT40113.1"/>
    <property type="molecule type" value="Genomic_DNA"/>
</dbReference>
<dbReference type="AlphaFoldDB" id="A0A166EZE6"/>
<feature type="compositionally biased region" description="Polar residues" evidence="1">
    <location>
        <begin position="196"/>
        <end position="205"/>
    </location>
</feature>
<evidence type="ECO:0000313" key="3">
    <source>
        <dbReference type="Proteomes" id="UP000076798"/>
    </source>
</evidence>
<evidence type="ECO:0000256" key="1">
    <source>
        <dbReference type="SAM" id="MobiDB-lite"/>
    </source>
</evidence>
<dbReference type="Proteomes" id="UP000076798">
    <property type="component" value="Unassembled WGS sequence"/>
</dbReference>
<evidence type="ECO:0000313" key="2">
    <source>
        <dbReference type="EMBL" id="KZT40113.1"/>
    </source>
</evidence>
<feature type="region of interest" description="Disordered" evidence="1">
    <location>
        <begin position="196"/>
        <end position="260"/>
    </location>
</feature>
<protein>
    <recommendedName>
        <fullName evidence="4">HIT domain-containing protein</fullName>
    </recommendedName>
</protein>
<dbReference type="SUPFAM" id="SSF54197">
    <property type="entry name" value="HIT-like"/>
    <property type="match status" value="1"/>
</dbReference>
<name>A0A166EZE6_9AGAM</name>
<accession>A0A166EZE6</accession>